<dbReference type="GO" id="GO:0005886">
    <property type="term" value="C:plasma membrane"/>
    <property type="evidence" value="ECO:0007669"/>
    <property type="project" value="TreeGrafter"/>
</dbReference>
<dbReference type="InterPro" id="IPR028565">
    <property type="entry name" value="MHD"/>
</dbReference>
<feature type="region of interest" description="Disordered" evidence="2">
    <location>
        <begin position="255"/>
        <end position="537"/>
    </location>
</feature>
<feature type="domain" description="MHD" evidence="3">
    <location>
        <begin position="602"/>
        <end position="867"/>
    </location>
</feature>
<feature type="compositionally biased region" description="Polar residues" evidence="2">
    <location>
        <begin position="302"/>
        <end position="324"/>
    </location>
</feature>
<keyword evidence="1" id="KW-0254">Endocytosis</keyword>
<feature type="region of interest" description="Disordered" evidence="2">
    <location>
        <begin position="152"/>
        <end position="175"/>
    </location>
</feature>
<name>A0A316U7X8_9BASI</name>
<dbReference type="GO" id="GO:0032153">
    <property type="term" value="C:cell division site"/>
    <property type="evidence" value="ECO:0007669"/>
    <property type="project" value="TreeGrafter"/>
</dbReference>
<feature type="compositionally biased region" description="Polar residues" evidence="2">
    <location>
        <begin position="342"/>
        <end position="367"/>
    </location>
</feature>
<evidence type="ECO:0000256" key="2">
    <source>
        <dbReference type="SAM" id="MobiDB-lite"/>
    </source>
</evidence>
<feature type="compositionally biased region" description="Basic and acidic residues" evidence="2">
    <location>
        <begin position="489"/>
        <end position="501"/>
    </location>
</feature>
<dbReference type="GO" id="GO:0030139">
    <property type="term" value="C:endocytic vesicle"/>
    <property type="evidence" value="ECO:0007669"/>
    <property type="project" value="TreeGrafter"/>
</dbReference>
<dbReference type="PANTHER" id="PTHR23065:SF54">
    <property type="entry name" value="SUPPRESSOR OF YEAST PROFILIN DELETION"/>
    <property type="match status" value="1"/>
</dbReference>
<dbReference type="OrthoDB" id="1875751at2759"/>
<dbReference type="Proteomes" id="UP000245942">
    <property type="component" value="Unassembled WGS sequence"/>
</dbReference>
<dbReference type="Pfam" id="PF10291">
    <property type="entry name" value="muHD"/>
    <property type="match status" value="1"/>
</dbReference>
<feature type="compositionally biased region" description="Polar residues" evidence="2">
    <location>
        <begin position="468"/>
        <end position="482"/>
    </location>
</feature>
<evidence type="ECO:0000313" key="5">
    <source>
        <dbReference type="Proteomes" id="UP000245942"/>
    </source>
</evidence>
<dbReference type="STRING" id="1684307.A0A316U7X8"/>
<dbReference type="PANTHER" id="PTHR23065">
    <property type="entry name" value="PROLINE-SERINE-THREONINE PHOSPHATASE INTERACTING PROTEIN 1"/>
    <property type="match status" value="1"/>
</dbReference>
<feature type="compositionally biased region" description="Polar residues" evidence="2">
    <location>
        <begin position="277"/>
        <end position="290"/>
    </location>
</feature>
<proteinExistence type="predicted"/>
<gene>
    <name evidence="4" type="ORF">BCV69DRAFT_282457</name>
</gene>
<dbReference type="Pfam" id="PF00611">
    <property type="entry name" value="FCH"/>
    <property type="match status" value="1"/>
</dbReference>
<dbReference type="GeneID" id="37014103"/>
<keyword evidence="5" id="KW-1185">Reference proteome</keyword>
<dbReference type="InterPro" id="IPR027267">
    <property type="entry name" value="AH/BAR_dom_sf"/>
</dbReference>
<protein>
    <recommendedName>
        <fullName evidence="3">MHD domain-containing protein</fullName>
    </recommendedName>
</protein>
<evidence type="ECO:0000313" key="4">
    <source>
        <dbReference type="EMBL" id="PWN20948.1"/>
    </source>
</evidence>
<dbReference type="SUPFAM" id="SSF103657">
    <property type="entry name" value="BAR/IMD domain-like"/>
    <property type="match status" value="1"/>
</dbReference>
<reference evidence="4 5" key="1">
    <citation type="journal article" date="2018" name="Mol. Biol. Evol.">
        <title>Broad Genomic Sampling Reveals a Smut Pathogenic Ancestry of the Fungal Clade Ustilaginomycotina.</title>
        <authorList>
            <person name="Kijpornyongpan T."/>
            <person name="Mondo S.J."/>
            <person name="Barry K."/>
            <person name="Sandor L."/>
            <person name="Lee J."/>
            <person name="Lipzen A."/>
            <person name="Pangilinan J."/>
            <person name="LaButti K."/>
            <person name="Hainaut M."/>
            <person name="Henrissat B."/>
            <person name="Grigoriev I.V."/>
            <person name="Spatafora J.W."/>
            <person name="Aime M.C."/>
        </authorList>
    </citation>
    <scope>NUCLEOTIDE SEQUENCE [LARGE SCALE GENOMIC DNA]</scope>
    <source>
        <strain evidence="4 5">MCA 4718</strain>
    </source>
</reference>
<dbReference type="Gene3D" id="1.20.1270.60">
    <property type="entry name" value="Arfaptin homology (AH) domain/BAR domain"/>
    <property type="match status" value="1"/>
</dbReference>
<dbReference type="RefSeq" id="XP_025348108.1">
    <property type="nucleotide sequence ID" value="XM_025492369.1"/>
</dbReference>
<dbReference type="PROSITE" id="PS51072">
    <property type="entry name" value="MHD"/>
    <property type="match status" value="1"/>
</dbReference>
<dbReference type="AlphaFoldDB" id="A0A316U7X8"/>
<evidence type="ECO:0000256" key="1">
    <source>
        <dbReference type="ARBA" id="ARBA00022583"/>
    </source>
</evidence>
<dbReference type="GO" id="GO:0032185">
    <property type="term" value="P:septin cytoskeleton organization"/>
    <property type="evidence" value="ECO:0007669"/>
    <property type="project" value="TreeGrafter"/>
</dbReference>
<organism evidence="4 5">
    <name type="scientific">Pseudomicrostroma glucosiphilum</name>
    <dbReference type="NCBI Taxonomy" id="1684307"/>
    <lineage>
        <taxon>Eukaryota</taxon>
        <taxon>Fungi</taxon>
        <taxon>Dikarya</taxon>
        <taxon>Basidiomycota</taxon>
        <taxon>Ustilaginomycotina</taxon>
        <taxon>Exobasidiomycetes</taxon>
        <taxon>Microstromatales</taxon>
        <taxon>Microstromatales incertae sedis</taxon>
        <taxon>Pseudomicrostroma</taxon>
    </lineage>
</organism>
<dbReference type="InterPro" id="IPR001060">
    <property type="entry name" value="FCH_dom"/>
</dbReference>
<dbReference type="InterPro" id="IPR018808">
    <property type="entry name" value="Muniscin_C"/>
</dbReference>
<dbReference type="GO" id="GO:0006897">
    <property type="term" value="P:endocytosis"/>
    <property type="evidence" value="ECO:0007669"/>
    <property type="project" value="UniProtKB-KW"/>
</dbReference>
<accession>A0A316U7X8</accession>
<sequence>MSAANNASSSQDLPKDAYASAFVSLKPRDGSQLLQSRLHKAHVLADELADYFAARRELESAYLKALQKISKRSFLSDPTTLGPGFSPVYDRLIAELGEVASIHGDLEMKLGQECETAMRTASTRGEWARQREHDDTISATVKEIQSLEQQLSKDQKKLESASSKKAGPAQAKVQETQRSLDLTLDLWRVEAPFTFEAYQRIDAQRLEMMKEAVTRFETAQSDAAQRLMSMTEKTLQTVLSFDPMAEMQDFILKNGVSSGSARPTETPRRRPTVATTMLQRSGSIASSTRSPARGNGQEFGTGASSASIHSNDQGTARGSSTLKSAFSRLGGRNRSNRADTGAQFSSSNDSPLSRPTTNQDFPSSSPMASGRSGMRPSYENSAAAPSGRGFMESEQAPDVTSRSAGGGGLMQPMIPTNRLASSDAPQVDSEGYSIPPPDRKPWETGPTSAVGGAASLMDDEGDEGADSVPSTTQKMSNMNIATQPVRPAESSRDREALERVRSTLLTAGPPTRRGTTRRDRRDVRNTTYKPNIGSDAASQGVSQFGGIAPQATGGSVNSASYAAPIVPTFTGTSDFGREAGPGAPSMSSRTPSLNPFEASAGAPGLRASITETVNAIIASSSGAGIARLMITGEVSVALKDVQLSQSSVHLRLEAFEQLEKVAPNPAFLSPIASSPGEYQLDVAGLARQQQSALGAGSSGAAMILKYQLHVSADKLAAYVPLNVDAKWRMEPHQTSFLLTYSPNPACRVTSGQLEDLSFVATLGPTEVTGLTARPEGVWNAEAKRIHWTIDEGLALSSVSSTPAKILARFQVDGEGQPRPVQVRWRLPGQTISSLGLAILPGATGADGAGVTFDEVVRQSVSGKFIIQ</sequence>
<evidence type="ECO:0000259" key="3">
    <source>
        <dbReference type="PROSITE" id="PS51072"/>
    </source>
</evidence>
<dbReference type="EMBL" id="KZ819326">
    <property type="protein sequence ID" value="PWN20948.1"/>
    <property type="molecule type" value="Genomic_DNA"/>
</dbReference>